<accession>A0ABS0CNX8</accession>
<comment type="caution">
    <text evidence="1">The sequence shown here is derived from an EMBL/GenBank/DDBJ whole genome shotgun (WGS) entry which is preliminary data.</text>
</comment>
<keyword evidence="2" id="KW-1185">Reference proteome</keyword>
<sequence length="120" mass="12719">MTGGFDAAAATGGHDYVDVRPDLPNGVQYYISSLKELGIVIGPPCGEIEIDPDAGHLKIGHLVSDGRGVEIMPRIGVTLPQFGELIRQAQAAVLAGPDPAGGWRPVDKLGWSVAIYQPFW</sequence>
<protein>
    <submittedName>
        <fullName evidence="1">Uncharacterized protein</fullName>
    </submittedName>
</protein>
<evidence type="ECO:0000313" key="2">
    <source>
        <dbReference type="Proteomes" id="UP000702209"/>
    </source>
</evidence>
<reference evidence="1 2" key="1">
    <citation type="submission" date="2020-10" db="EMBL/GenBank/DDBJ databases">
        <title>Identification of Nocardia species via Next-generation sequencing and recognition of intraspecies genetic diversity.</title>
        <authorList>
            <person name="Li P."/>
            <person name="Li P."/>
            <person name="Lu B."/>
        </authorList>
    </citation>
    <scope>NUCLEOTIDE SEQUENCE [LARGE SCALE GENOMIC DNA]</scope>
    <source>
        <strain evidence="1 2">BJ06-0157</strain>
    </source>
</reference>
<evidence type="ECO:0000313" key="1">
    <source>
        <dbReference type="EMBL" id="MBF6298282.1"/>
    </source>
</evidence>
<organism evidence="1 2">
    <name type="scientific">Nocardia amamiensis</name>
    <dbReference type="NCBI Taxonomy" id="404578"/>
    <lineage>
        <taxon>Bacteria</taxon>
        <taxon>Bacillati</taxon>
        <taxon>Actinomycetota</taxon>
        <taxon>Actinomycetes</taxon>
        <taxon>Mycobacteriales</taxon>
        <taxon>Nocardiaceae</taxon>
        <taxon>Nocardia</taxon>
    </lineage>
</organism>
<gene>
    <name evidence="1" type="ORF">IU459_12090</name>
</gene>
<dbReference type="EMBL" id="JADLQX010000007">
    <property type="protein sequence ID" value="MBF6298282.1"/>
    <property type="molecule type" value="Genomic_DNA"/>
</dbReference>
<proteinExistence type="predicted"/>
<name>A0ABS0CNX8_9NOCA</name>
<dbReference type="RefSeq" id="WP_195129591.1">
    <property type="nucleotide sequence ID" value="NZ_JADLQX010000007.1"/>
</dbReference>
<dbReference type="Proteomes" id="UP000702209">
    <property type="component" value="Unassembled WGS sequence"/>
</dbReference>